<feature type="compositionally biased region" description="Acidic residues" evidence="1">
    <location>
        <begin position="1007"/>
        <end position="1016"/>
    </location>
</feature>
<feature type="compositionally biased region" description="Acidic residues" evidence="1">
    <location>
        <begin position="1086"/>
        <end position="1099"/>
    </location>
</feature>
<feature type="compositionally biased region" description="Basic and acidic residues" evidence="1">
    <location>
        <begin position="205"/>
        <end position="230"/>
    </location>
</feature>
<proteinExistence type="predicted"/>
<feature type="compositionally biased region" description="Acidic residues" evidence="1">
    <location>
        <begin position="534"/>
        <end position="549"/>
    </location>
</feature>
<dbReference type="Ensembl" id="ENSPKIT00000012031.1">
    <property type="protein sequence ID" value="ENSPKIP00000031190.1"/>
    <property type="gene ID" value="ENSPKIG00000011771.1"/>
</dbReference>
<feature type="compositionally biased region" description="Basic and acidic residues" evidence="1">
    <location>
        <begin position="260"/>
        <end position="277"/>
    </location>
</feature>
<dbReference type="Proteomes" id="UP000261540">
    <property type="component" value="Unplaced"/>
</dbReference>
<evidence type="ECO:0000313" key="3">
    <source>
        <dbReference type="Proteomes" id="UP000261540"/>
    </source>
</evidence>
<dbReference type="PANTHER" id="PTHR47391:SF1">
    <property type="entry name" value="BIORIENTATION OF CHROMOSOMES IN CELL DIVISION 1 LIKE 1"/>
    <property type="match status" value="1"/>
</dbReference>
<keyword evidence="3" id="KW-1185">Reference proteome</keyword>
<evidence type="ECO:0008006" key="4">
    <source>
        <dbReference type="Google" id="ProtNLM"/>
    </source>
</evidence>
<feature type="region of interest" description="Disordered" evidence="1">
    <location>
        <begin position="700"/>
        <end position="819"/>
    </location>
</feature>
<feature type="compositionally biased region" description="Basic and acidic residues" evidence="1">
    <location>
        <begin position="88"/>
        <end position="113"/>
    </location>
</feature>
<feature type="compositionally biased region" description="Polar residues" evidence="1">
    <location>
        <begin position="702"/>
        <end position="714"/>
    </location>
</feature>
<feature type="compositionally biased region" description="Basic residues" evidence="1">
    <location>
        <begin position="30"/>
        <end position="39"/>
    </location>
</feature>
<dbReference type="GeneTree" id="ENSGT00530000067117"/>
<name>A0A3B3SLM6_9TELE</name>
<feature type="compositionally biased region" description="Basic and acidic residues" evidence="1">
    <location>
        <begin position="906"/>
        <end position="936"/>
    </location>
</feature>
<protein>
    <recommendedName>
        <fullName evidence="4">Biorientation of chromosomes in cell division protein 1-like 1</fullName>
    </recommendedName>
</protein>
<reference evidence="2" key="2">
    <citation type="submission" date="2025-09" db="UniProtKB">
        <authorList>
            <consortium name="Ensembl"/>
        </authorList>
    </citation>
    <scope>IDENTIFICATION</scope>
</reference>
<dbReference type="STRING" id="1676925.ENSPKIP00000031190"/>
<dbReference type="PANTHER" id="PTHR47391">
    <property type="entry name" value="BIORIENTATION OF CHROMOSOMES IN CELL DIVISION 1 LIKE 1"/>
    <property type="match status" value="1"/>
</dbReference>
<feature type="compositionally biased region" description="Basic and acidic residues" evidence="1">
    <location>
        <begin position="425"/>
        <end position="482"/>
    </location>
</feature>
<feature type="compositionally biased region" description="Basic and acidic residues" evidence="1">
    <location>
        <begin position="1123"/>
        <end position="1138"/>
    </location>
</feature>
<dbReference type="AlphaFoldDB" id="A0A3B3SLM6"/>
<feature type="compositionally biased region" description="Basic and acidic residues" evidence="1">
    <location>
        <begin position="739"/>
        <end position="771"/>
    </location>
</feature>
<evidence type="ECO:0000313" key="2">
    <source>
        <dbReference type="Ensembl" id="ENSPKIP00000031190.1"/>
    </source>
</evidence>
<organism evidence="2 3">
    <name type="scientific">Paramormyrops kingsleyae</name>
    <dbReference type="NCBI Taxonomy" id="1676925"/>
    <lineage>
        <taxon>Eukaryota</taxon>
        <taxon>Metazoa</taxon>
        <taxon>Chordata</taxon>
        <taxon>Craniata</taxon>
        <taxon>Vertebrata</taxon>
        <taxon>Euteleostomi</taxon>
        <taxon>Actinopterygii</taxon>
        <taxon>Neopterygii</taxon>
        <taxon>Teleostei</taxon>
        <taxon>Osteoglossocephala</taxon>
        <taxon>Osteoglossomorpha</taxon>
        <taxon>Osteoglossiformes</taxon>
        <taxon>Mormyridae</taxon>
        <taxon>Paramormyrops</taxon>
    </lineage>
</organism>
<feature type="region of interest" description="Disordered" evidence="1">
    <location>
        <begin position="132"/>
        <end position="512"/>
    </location>
</feature>
<reference evidence="2" key="1">
    <citation type="submission" date="2025-08" db="UniProtKB">
        <authorList>
            <consortium name="Ensembl"/>
        </authorList>
    </citation>
    <scope>IDENTIFICATION</scope>
</reference>
<feature type="region of interest" description="Disordered" evidence="1">
    <location>
        <begin position="1164"/>
        <end position="1189"/>
    </location>
</feature>
<feature type="region of interest" description="Disordered" evidence="1">
    <location>
        <begin position="1"/>
        <end position="113"/>
    </location>
</feature>
<feature type="compositionally biased region" description="Basic and acidic residues" evidence="1">
    <location>
        <begin position="848"/>
        <end position="865"/>
    </location>
</feature>
<feature type="compositionally biased region" description="Basic and acidic residues" evidence="1">
    <location>
        <begin position="16"/>
        <end position="29"/>
    </location>
</feature>
<feature type="compositionally biased region" description="Basic and acidic residues" evidence="1">
    <location>
        <begin position="1168"/>
        <end position="1177"/>
    </location>
</feature>
<dbReference type="InterPro" id="IPR043244">
    <property type="entry name" value="BOD1L1"/>
</dbReference>
<sequence length="1189" mass="129197">METSPPSLEVPGTSGKEARKEKKVLEKKVAISRKRRKHSKKEDEVGNKKKGDAEEELLKKPDEIKGSFSKGQQPRSIRKISESAASDEGWRRKSSGESPSEARDPRKLLDRSKTHSFILDLEQASEELLRQRAVGKFDRHPRREQGDIPKHAREKDRAEKERSLSDERSKHRPKAEKATVFGRSGNDAHMEESSQKDGASVNKANPDEKAEKKSKARGDRRTSLSGRESRVSVSEAGALEEGSQKDVPKKAKVSSSADALKIEKTKVEKVPLIKSDTKLPFSLDTTGSSEDKSDIEPGSESGKKKDKHAKEVAKRSKSLTEDKNVEKSRPKSDTKDTRPSERDADRKPKMDQVPPEHLKSEKPDTDLDHKTRDAESGSKVKSTSTEKSRSKSKEEPKTQPVPKVDKKALSSESKSKSAKISSRSDSSKEKKKDGGLKEDSKASTETLHEKKESRDSKKTAEKLGNDAEKTDEAQCEEKEKESSVGVSVFPSVTETPPPDKLQTQEDNTDCEVVGSAATTSIVDDTFDALSDITPELEDDDATMQIDDDLAFQPASAEVNRPPSPTEEPSADTPLSHSADKDFGVDQQEQVCSVPQEVGSMELASCASSSTVSPEMGQLLPGISLQEADLKMQEAALTLLSMDPDMSVCHSLTAVHPHLPLTITSSEPEQPEAACPPEVGGNFGHEATDGVTIAIETVEMSPPKTSQETDFSENVQPDLEGVSSKTPGDQMVGDLGDDNCSEKMEVDEAVGEKLENPDKSDDTPETKAEEHPGAVVNVALPEPLHLEDVPASRSTEPALPTEVSKTGCHNVEQEVDGNKKEEDVIVPIIMTLTEAGDACTPTEEVRVNAEAVEVHASETSLAREGENMQSSVGGEQPGPSDPAGRPEEPEDAERDGEPSSAAAEDPSTGRDASDHDCKEPETEDQSEKQREVKEARRGRPPRLVKQASSASKSDGLEEETGADPVEQEDRAEGRMTRKGRPGQKLTAARNASKISPGEGELKETGTETQEEEEEADDVKETRPRRGRPPLSTPRGDAGKSQKAEGAVPGPKPESDNESEKSSGSKVPRRRRSSKTAPPLEEMPSSQEPEEDEEEGEAVEGEVEKAGTMGRRGRHPASSKSTLQRRSDAEGLGDTEDKAGEVRHRVSGLLSQKQLPALKHFLLPVSEGGGGKEWREEGRPSWTSGPTSRHR</sequence>
<feature type="compositionally biased region" description="Basic and acidic residues" evidence="1">
    <location>
        <begin position="1051"/>
        <end position="1061"/>
    </location>
</feature>
<feature type="region of interest" description="Disordered" evidence="1">
    <location>
        <begin position="848"/>
        <end position="1138"/>
    </location>
</feature>
<evidence type="ECO:0000256" key="1">
    <source>
        <dbReference type="SAM" id="MobiDB-lite"/>
    </source>
</evidence>
<accession>A0A3B3SLM6</accession>
<feature type="compositionally biased region" description="Basic and acidic residues" evidence="1">
    <location>
        <begin position="40"/>
        <end position="65"/>
    </location>
</feature>
<feature type="compositionally biased region" description="Basic and acidic residues" evidence="1">
    <location>
        <begin position="132"/>
        <end position="169"/>
    </location>
</feature>
<feature type="compositionally biased region" description="Basic and acidic residues" evidence="1">
    <location>
        <begin position="186"/>
        <end position="195"/>
    </location>
</feature>
<feature type="region of interest" description="Disordered" evidence="1">
    <location>
        <begin position="533"/>
        <end position="579"/>
    </location>
</feature>
<feature type="compositionally biased region" description="Polar residues" evidence="1">
    <location>
        <begin position="1179"/>
        <end position="1189"/>
    </location>
</feature>
<feature type="compositionally biased region" description="Basic and acidic residues" evidence="1">
    <location>
        <begin position="308"/>
        <end position="415"/>
    </location>
</feature>